<dbReference type="InterPro" id="IPR013328">
    <property type="entry name" value="6PGD_dom2"/>
</dbReference>
<dbReference type="GO" id="GO:0005975">
    <property type="term" value="P:carbohydrate metabolic process"/>
    <property type="evidence" value="ECO:0007669"/>
    <property type="project" value="InterPro"/>
</dbReference>
<dbReference type="Gene3D" id="1.10.1040.10">
    <property type="entry name" value="N-(1-d-carboxylethyl)-l-norvaline Dehydrogenase, domain 2"/>
    <property type="match status" value="1"/>
</dbReference>
<dbReference type="GO" id="GO:0141152">
    <property type="term" value="F:glycerol-3-phosphate dehydrogenase (NAD+) activity"/>
    <property type="evidence" value="ECO:0007669"/>
    <property type="project" value="UniProtKB-UniRule"/>
</dbReference>
<dbReference type="InterPro" id="IPR036291">
    <property type="entry name" value="NAD(P)-bd_dom_sf"/>
</dbReference>
<dbReference type="SUPFAM" id="SSF48179">
    <property type="entry name" value="6-phosphogluconate dehydrogenase C-terminal domain-like"/>
    <property type="match status" value="1"/>
</dbReference>
<dbReference type="GO" id="GO:0005829">
    <property type="term" value="C:cytosol"/>
    <property type="evidence" value="ECO:0007669"/>
    <property type="project" value="TreeGrafter"/>
</dbReference>
<comment type="similarity">
    <text evidence="3 6">Belongs to the NAD-dependent glycerol-3-phosphate dehydrogenase family.</text>
</comment>
<protein>
    <recommendedName>
        <fullName evidence="7">Glycerol-3-phosphate dehydrogenase [NAD(+)]</fullName>
        <ecNumber evidence="7">1.1.1.8</ecNumber>
    </recommendedName>
</protein>
<dbReference type="PROSITE" id="PS00957">
    <property type="entry name" value="NAD_G3PDH"/>
    <property type="match status" value="1"/>
</dbReference>
<reference evidence="8" key="1">
    <citation type="submission" date="2020-11" db="EMBL/GenBank/DDBJ databases">
        <authorList>
            <person name="Tran Van P."/>
        </authorList>
    </citation>
    <scope>NUCLEOTIDE SEQUENCE</scope>
</reference>
<dbReference type="GO" id="GO:0046474">
    <property type="term" value="P:glycerophospholipid biosynthetic process"/>
    <property type="evidence" value="ECO:0007669"/>
    <property type="project" value="TreeGrafter"/>
</dbReference>
<gene>
    <name evidence="8" type="ORF">CTOB1V02_LOCUS17079</name>
</gene>
<dbReference type="Gene3D" id="3.40.50.720">
    <property type="entry name" value="NAD(P)-binding Rossmann-like Domain"/>
    <property type="match status" value="1"/>
</dbReference>
<comment type="pathway">
    <text evidence="2">Phospholipid metabolism; alpha-glycerophosphate cycle.</text>
</comment>
<organism evidence="8">
    <name type="scientific">Cyprideis torosa</name>
    <dbReference type="NCBI Taxonomy" id="163714"/>
    <lineage>
        <taxon>Eukaryota</taxon>
        <taxon>Metazoa</taxon>
        <taxon>Ecdysozoa</taxon>
        <taxon>Arthropoda</taxon>
        <taxon>Crustacea</taxon>
        <taxon>Oligostraca</taxon>
        <taxon>Ostracoda</taxon>
        <taxon>Podocopa</taxon>
        <taxon>Podocopida</taxon>
        <taxon>Cytherocopina</taxon>
        <taxon>Cytheroidea</taxon>
        <taxon>Cytherideidae</taxon>
        <taxon>Cyprideis</taxon>
    </lineage>
</organism>
<dbReference type="InterPro" id="IPR011128">
    <property type="entry name" value="G3P_DH_NAD-dep_N"/>
</dbReference>
<dbReference type="OrthoDB" id="8300262at2759"/>
<dbReference type="EMBL" id="OB720211">
    <property type="protein sequence ID" value="CAD7239264.1"/>
    <property type="molecule type" value="Genomic_DNA"/>
</dbReference>
<evidence type="ECO:0000256" key="1">
    <source>
        <dbReference type="ARBA" id="ARBA00005189"/>
    </source>
</evidence>
<evidence type="ECO:0000256" key="6">
    <source>
        <dbReference type="RuleBase" id="RU000437"/>
    </source>
</evidence>
<evidence type="ECO:0000256" key="7">
    <source>
        <dbReference type="RuleBase" id="RU361243"/>
    </source>
</evidence>
<dbReference type="PANTHER" id="PTHR11728">
    <property type="entry name" value="GLYCEROL-3-PHOSPHATE DEHYDROGENASE"/>
    <property type="match status" value="1"/>
</dbReference>
<evidence type="ECO:0000313" key="8">
    <source>
        <dbReference type="EMBL" id="CAD7239264.1"/>
    </source>
</evidence>
<dbReference type="GO" id="GO:0046168">
    <property type="term" value="P:glycerol-3-phosphate catabolic process"/>
    <property type="evidence" value="ECO:0007669"/>
    <property type="project" value="UniProtKB-UniRule"/>
</dbReference>
<dbReference type="InterPro" id="IPR008927">
    <property type="entry name" value="6-PGluconate_DH-like_C_sf"/>
</dbReference>
<dbReference type="PANTHER" id="PTHR11728:SF1">
    <property type="entry name" value="GLYCEROL-3-PHOSPHATE DEHYDROGENASE [NAD(+)] 2, CHLOROPLASTIC"/>
    <property type="match status" value="1"/>
</dbReference>
<dbReference type="InterPro" id="IPR006109">
    <property type="entry name" value="G3P_DH_NAD-dep_C"/>
</dbReference>
<dbReference type="Pfam" id="PF07479">
    <property type="entry name" value="NAD_Gly3P_dh_C"/>
    <property type="match status" value="1"/>
</dbReference>
<evidence type="ECO:0000256" key="3">
    <source>
        <dbReference type="ARBA" id="ARBA00011009"/>
    </source>
</evidence>
<keyword evidence="4 6" id="KW-0560">Oxidoreductase</keyword>
<dbReference type="NCBIfam" id="NF000940">
    <property type="entry name" value="PRK00094.1-2"/>
    <property type="match status" value="1"/>
</dbReference>
<evidence type="ECO:0000256" key="5">
    <source>
        <dbReference type="ARBA" id="ARBA00048683"/>
    </source>
</evidence>
<feature type="non-terminal residue" evidence="8">
    <location>
        <position position="191"/>
    </location>
</feature>
<dbReference type="PRINTS" id="PR00077">
    <property type="entry name" value="GPDHDRGNASE"/>
</dbReference>
<dbReference type="Pfam" id="PF01210">
    <property type="entry name" value="NAD_Gly3P_dh_N"/>
    <property type="match status" value="1"/>
</dbReference>
<dbReference type="EC" id="1.1.1.8" evidence="7"/>
<evidence type="ECO:0000256" key="2">
    <source>
        <dbReference type="ARBA" id="ARBA00005192"/>
    </source>
</evidence>
<proteinExistence type="inferred from homology"/>
<comment type="pathway">
    <text evidence="1">Lipid metabolism.</text>
</comment>
<keyword evidence="6" id="KW-0520">NAD</keyword>
<dbReference type="SUPFAM" id="SSF51735">
    <property type="entry name" value="NAD(P)-binding Rossmann-fold domains"/>
    <property type="match status" value="1"/>
</dbReference>
<comment type="catalytic activity">
    <reaction evidence="5 7">
        <text>sn-glycerol 3-phosphate + NAD(+) = dihydroxyacetone phosphate + NADH + H(+)</text>
        <dbReference type="Rhea" id="RHEA:11092"/>
        <dbReference type="ChEBI" id="CHEBI:15378"/>
        <dbReference type="ChEBI" id="CHEBI:57540"/>
        <dbReference type="ChEBI" id="CHEBI:57597"/>
        <dbReference type="ChEBI" id="CHEBI:57642"/>
        <dbReference type="ChEBI" id="CHEBI:57945"/>
        <dbReference type="EC" id="1.1.1.8"/>
    </reaction>
</comment>
<evidence type="ECO:0000256" key="4">
    <source>
        <dbReference type="ARBA" id="ARBA00023002"/>
    </source>
</evidence>
<dbReference type="UniPathway" id="UPA00086"/>
<dbReference type="InterPro" id="IPR006168">
    <property type="entry name" value="G3P_DH_NAD-dep"/>
</dbReference>
<sequence length="191" mass="20480">MMADQENQRYLPDVALPELLVPVSSLESLVRSSRDILIAVPSEGFRSLLVTIKPWLRPDARLVWATKGFESSTGDFLHDVVSEVIGDVPQAVLSGPSFAAEVGRGLPTALTIASKHDEWLTGVVELFHRGNMRVYSSRDMRGVQLGGAVKNVMAIAAGISAGLHYGSNARAALITRGLAEIMRLGESLGAD</sequence>
<dbReference type="AlphaFoldDB" id="A0A7R8ZYM7"/>
<name>A0A7R8ZYM7_9CRUS</name>
<dbReference type="GO" id="GO:0051287">
    <property type="term" value="F:NAD binding"/>
    <property type="evidence" value="ECO:0007669"/>
    <property type="project" value="UniProtKB-UniRule"/>
</dbReference>
<accession>A0A7R8ZYM7</accession>